<sequence>MTAIQLRIELPAYSHSFHVHIPRSSNVQQVKEEISKACPGQPRTDGQRLIWRGRNLGNEERVDDLWKSPSDPRILHLAVHPSSWMGQPPQVPTPEPSAYEGTPLALPLSPPTPSGFSSLPTHPLPTPASFLYPAPSSFASPAHRPIPFIAMKHQSALNALVCGVPSSESAPELRDAAKSAVERVGWLWPTALDEPYPEYQPGGLRYDTVFINGRHYLSLADSTAAPTPVQRHALNVLSYTFSLLNLSVTQSTIIARTETTYTDTNQAQVNQYLQQMGFPQLRVVPQAQNPNPNQNDILPQLRELPLRPLMMSIFMLAFRTLLLLYFVAPTRKPIFGILILAWMLYEIWQPIRNGLIRARIQRVNNINNGPQNGDPAAPEALDNVPQAQPGGILPAVNPQQPPFVVFGARQLDAQAAAILDALGNLNLPAEEDVINQAHLGPIPEPGRSHKLASFIGLLLGTLHPAVWNRRRAALNRREGVIRTEANMRREPGPRDPNEAETDEDRSAAQARQELRERHARRPRWVQRYMERVVAEEWVDDLD</sequence>
<evidence type="ECO:0000256" key="2">
    <source>
        <dbReference type="SAM" id="Phobius"/>
    </source>
</evidence>
<feature type="domain" description="Ubiquitin-like" evidence="3">
    <location>
        <begin position="4"/>
        <end position="65"/>
    </location>
</feature>
<keyword evidence="2" id="KW-1133">Transmembrane helix</keyword>
<keyword evidence="2" id="KW-0472">Membrane</keyword>
<keyword evidence="2" id="KW-0812">Transmembrane</keyword>
<gene>
    <name evidence="4" type="ORF">FA13DRAFT_1356637</name>
</gene>
<proteinExistence type="predicted"/>
<dbReference type="Proteomes" id="UP000298030">
    <property type="component" value="Unassembled WGS sequence"/>
</dbReference>
<evidence type="ECO:0000259" key="3">
    <source>
        <dbReference type="PROSITE" id="PS50053"/>
    </source>
</evidence>
<feature type="region of interest" description="Disordered" evidence="1">
    <location>
        <begin position="482"/>
        <end position="516"/>
    </location>
</feature>
<dbReference type="PROSITE" id="PS50053">
    <property type="entry name" value="UBIQUITIN_2"/>
    <property type="match status" value="1"/>
</dbReference>
<protein>
    <recommendedName>
        <fullName evidence="3">Ubiquitin-like domain-containing protein</fullName>
    </recommendedName>
</protein>
<evidence type="ECO:0000256" key="1">
    <source>
        <dbReference type="SAM" id="MobiDB-lite"/>
    </source>
</evidence>
<keyword evidence="5" id="KW-1185">Reference proteome</keyword>
<accession>A0A4Y7TN05</accession>
<comment type="caution">
    <text evidence="4">The sequence shown here is derived from an EMBL/GenBank/DDBJ whole genome shotgun (WGS) entry which is preliminary data.</text>
</comment>
<evidence type="ECO:0000313" key="5">
    <source>
        <dbReference type="Proteomes" id="UP000298030"/>
    </source>
</evidence>
<reference evidence="4 5" key="1">
    <citation type="journal article" date="2019" name="Nat. Ecol. Evol.">
        <title>Megaphylogeny resolves global patterns of mushroom evolution.</title>
        <authorList>
            <person name="Varga T."/>
            <person name="Krizsan K."/>
            <person name="Foldi C."/>
            <person name="Dima B."/>
            <person name="Sanchez-Garcia M."/>
            <person name="Sanchez-Ramirez S."/>
            <person name="Szollosi G.J."/>
            <person name="Szarkandi J.G."/>
            <person name="Papp V."/>
            <person name="Albert L."/>
            <person name="Andreopoulos W."/>
            <person name="Angelini C."/>
            <person name="Antonin V."/>
            <person name="Barry K.W."/>
            <person name="Bougher N.L."/>
            <person name="Buchanan P."/>
            <person name="Buyck B."/>
            <person name="Bense V."/>
            <person name="Catcheside P."/>
            <person name="Chovatia M."/>
            <person name="Cooper J."/>
            <person name="Damon W."/>
            <person name="Desjardin D."/>
            <person name="Finy P."/>
            <person name="Geml J."/>
            <person name="Haridas S."/>
            <person name="Hughes K."/>
            <person name="Justo A."/>
            <person name="Karasinski D."/>
            <person name="Kautmanova I."/>
            <person name="Kiss B."/>
            <person name="Kocsube S."/>
            <person name="Kotiranta H."/>
            <person name="LaButti K.M."/>
            <person name="Lechner B.E."/>
            <person name="Liimatainen K."/>
            <person name="Lipzen A."/>
            <person name="Lukacs Z."/>
            <person name="Mihaltcheva S."/>
            <person name="Morgado L.N."/>
            <person name="Niskanen T."/>
            <person name="Noordeloos M.E."/>
            <person name="Ohm R.A."/>
            <person name="Ortiz-Santana B."/>
            <person name="Ovrebo C."/>
            <person name="Racz N."/>
            <person name="Riley R."/>
            <person name="Savchenko A."/>
            <person name="Shiryaev A."/>
            <person name="Soop K."/>
            <person name="Spirin V."/>
            <person name="Szebenyi C."/>
            <person name="Tomsovsky M."/>
            <person name="Tulloss R.E."/>
            <person name="Uehling J."/>
            <person name="Grigoriev I.V."/>
            <person name="Vagvolgyi C."/>
            <person name="Papp T."/>
            <person name="Martin F.M."/>
            <person name="Miettinen O."/>
            <person name="Hibbett D.S."/>
            <person name="Nagy L.G."/>
        </authorList>
    </citation>
    <scope>NUCLEOTIDE SEQUENCE [LARGE SCALE GENOMIC DNA]</scope>
    <source>
        <strain evidence="4 5">FP101781</strain>
    </source>
</reference>
<organism evidence="4 5">
    <name type="scientific">Coprinellus micaceus</name>
    <name type="common">Glistening ink-cap mushroom</name>
    <name type="synonym">Coprinus micaceus</name>
    <dbReference type="NCBI Taxonomy" id="71717"/>
    <lineage>
        <taxon>Eukaryota</taxon>
        <taxon>Fungi</taxon>
        <taxon>Dikarya</taxon>
        <taxon>Basidiomycota</taxon>
        <taxon>Agaricomycotina</taxon>
        <taxon>Agaricomycetes</taxon>
        <taxon>Agaricomycetidae</taxon>
        <taxon>Agaricales</taxon>
        <taxon>Agaricineae</taxon>
        <taxon>Psathyrellaceae</taxon>
        <taxon>Coprinellus</taxon>
    </lineage>
</organism>
<feature type="transmembrane region" description="Helical" evidence="2">
    <location>
        <begin position="334"/>
        <end position="351"/>
    </location>
</feature>
<dbReference type="Gene3D" id="3.10.20.90">
    <property type="entry name" value="Phosphatidylinositol 3-kinase Catalytic Subunit, Chain A, domain 1"/>
    <property type="match status" value="1"/>
</dbReference>
<dbReference type="AlphaFoldDB" id="A0A4Y7TN05"/>
<dbReference type="SUPFAM" id="SSF54236">
    <property type="entry name" value="Ubiquitin-like"/>
    <property type="match status" value="1"/>
</dbReference>
<dbReference type="EMBL" id="QPFP01000007">
    <property type="protein sequence ID" value="TEB35587.1"/>
    <property type="molecule type" value="Genomic_DNA"/>
</dbReference>
<name>A0A4Y7TN05_COPMI</name>
<feature type="compositionally biased region" description="Basic and acidic residues" evidence="1">
    <location>
        <begin position="482"/>
        <end position="497"/>
    </location>
</feature>
<evidence type="ECO:0000313" key="4">
    <source>
        <dbReference type="EMBL" id="TEB35587.1"/>
    </source>
</evidence>
<dbReference type="OrthoDB" id="21589at2759"/>
<dbReference type="InterPro" id="IPR029071">
    <property type="entry name" value="Ubiquitin-like_domsf"/>
</dbReference>
<feature type="transmembrane region" description="Helical" evidence="2">
    <location>
        <begin position="309"/>
        <end position="328"/>
    </location>
</feature>
<dbReference type="STRING" id="71717.A0A4Y7TN05"/>
<dbReference type="InterPro" id="IPR000626">
    <property type="entry name" value="Ubiquitin-like_dom"/>
</dbReference>